<gene>
    <name evidence="3" type="ORF">SAMN04488530_1149</name>
</gene>
<evidence type="ECO:0000259" key="1">
    <source>
        <dbReference type="Pfam" id="PF00534"/>
    </source>
</evidence>
<reference evidence="4" key="1">
    <citation type="submission" date="2016-11" db="EMBL/GenBank/DDBJ databases">
        <authorList>
            <person name="Varghese N."/>
            <person name="Submissions S."/>
        </authorList>
    </citation>
    <scope>NUCLEOTIDE SEQUENCE [LARGE SCALE GENOMIC DNA]</scope>
    <source>
        <strain evidence="4">DSM 2635</strain>
    </source>
</reference>
<dbReference type="PANTHER" id="PTHR12526">
    <property type="entry name" value="GLYCOSYLTRANSFERASE"/>
    <property type="match status" value="1"/>
</dbReference>
<dbReference type="InterPro" id="IPR028098">
    <property type="entry name" value="Glyco_trans_4-like_N"/>
</dbReference>
<dbReference type="SUPFAM" id="SSF53756">
    <property type="entry name" value="UDP-Glycosyltransferase/glycogen phosphorylase"/>
    <property type="match status" value="1"/>
</dbReference>
<dbReference type="InterPro" id="IPR001296">
    <property type="entry name" value="Glyco_trans_1"/>
</dbReference>
<feature type="domain" description="Glycosyl transferase family 1" evidence="1">
    <location>
        <begin position="188"/>
        <end position="350"/>
    </location>
</feature>
<evidence type="ECO:0000313" key="3">
    <source>
        <dbReference type="EMBL" id="SHH00285.1"/>
    </source>
</evidence>
<sequence length="376" mass="42054">MSKEIKILQIVSNIKKNGPAFVALDLAVGLKQNNVDSVVASSGGILIEELNSEGIPHVYIPISRKSDNKITKYFKYVFDFFDSLQILIKSIKKYDINVLHAHQPIPIIFGRILSFVFKIPLVITAHNIFSTDNIINKVYTMGNKIVAVSEEVRQNLIVNFSVRKEKVITIHNGIDIKRVKVIASSKCREEFGIKDDEVLIGIIAGLRKQKALDVFLNALKILTQKVDNLKVLIVGDGELRNELETLCKSLELSEVVSFTGFRNDVLNIMNELDIFCLSSDYEGLPISLLEAMVNNIPVVVTAVGGIPELITSGYNGILVPSQDPISLADELYKVISKVDIRQQLKENAYNTIISEFNNIEMAKKHLRVYKDVLADE</sequence>
<dbReference type="EMBL" id="FQWX01000014">
    <property type="protein sequence ID" value="SHH00285.1"/>
    <property type="molecule type" value="Genomic_DNA"/>
</dbReference>
<feature type="domain" description="Glycosyltransferase subfamily 4-like N-terminal" evidence="2">
    <location>
        <begin position="17"/>
        <end position="178"/>
    </location>
</feature>
<dbReference type="Gene3D" id="3.40.50.2000">
    <property type="entry name" value="Glycogen Phosphorylase B"/>
    <property type="match status" value="2"/>
</dbReference>
<organism evidence="3 4">
    <name type="scientific">Asaccharospora irregularis DSM 2635</name>
    <dbReference type="NCBI Taxonomy" id="1121321"/>
    <lineage>
        <taxon>Bacteria</taxon>
        <taxon>Bacillati</taxon>
        <taxon>Bacillota</taxon>
        <taxon>Clostridia</taxon>
        <taxon>Peptostreptococcales</taxon>
        <taxon>Peptostreptococcaceae</taxon>
        <taxon>Asaccharospora</taxon>
    </lineage>
</organism>
<proteinExistence type="predicted"/>
<dbReference type="Pfam" id="PF13439">
    <property type="entry name" value="Glyco_transf_4"/>
    <property type="match status" value="1"/>
</dbReference>
<dbReference type="GO" id="GO:0016757">
    <property type="term" value="F:glycosyltransferase activity"/>
    <property type="evidence" value="ECO:0007669"/>
    <property type="project" value="InterPro"/>
</dbReference>
<keyword evidence="3" id="KW-0808">Transferase</keyword>
<keyword evidence="4" id="KW-1185">Reference proteome</keyword>
<accession>A0A1M5PEV9</accession>
<evidence type="ECO:0000313" key="4">
    <source>
        <dbReference type="Proteomes" id="UP000243255"/>
    </source>
</evidence>
<dbReference type="Proteomes" id="UP000243255">
    <property type="component" value="Unassembled WGS sequence"/>
</dbReference>
<dbReference type="OrthoDB" id="9806653at2"/>
<dbReference type="AlphaFoldDB" id="A0A1M5PEV9"/>
<dbReference type="STRING" id="1121321.SAMN04488530_1149"/>
<evidence type="ECO:0000259" key="2">
    <source>
        <dbReference type="Pfam" id="PF13439"/>
    </source>
</evidence>
<dbReference type="RefSeq" id="WP_073125987.1">
    <property type="nucleotide sequence ID" value="NZ_BAABCH010000020.1"/>
</dbReference>
<name>A0A1M5PEV9_9FIRM</name>
<protein>
    <submittedName>
        <fullName evidence="3">Glycosyltransferase involved in cell wall bisynthesis</fullName>
    </submittedName>
</protein>
<dbReference type="Pfam" id="PF00534">
    <property type="entry name" value="Glycos_transf_1"/>
    <property type="match status" value="1"/>
</dbReference>